<name>A0AAV7IYW9_COTGL</name>
<feature type="transmembrane region" description="Helical" evidence="5">
    <location>
        <begin position="295"/>
        <end position="314"/>
    </location>
</feature>
<evidence type="ECO:0000313" key="7">
    <source>
        <dbReference type="EMBL" id="KAH0560609.1"/>
    </source>
</evidence>
<keyword evidence="8" id="KW-1185">Reference proteome</keyword>
<protein>
    <recommendedName>
        <fullName evidence="6">Sugar phosphate transporter domain-containing protein</fullName>
    </recommendedName>
</protein>
<evidence type="ECO:0000256" key="5">
    <source>
        <dbReference type="SAM" id="Phobius"/>
    </source>
</evidence>
<keyword evidence="3 5" id="KW-1133">Transmembrane helix</keyword>
<gene>
    <name evidence="7" type="ORF">KQX54_006296</name>
</gene>
<feature type="transmembrane region" description="Helical" evidence="5">
    <location>
        <begin position="165"/>
        <end position="189"/>
    </location>
</feature>
<comment type="subcellular location">
    <subcellularLocation>
        <location evidence="1">Membrane</location>
        <topology evidence="1">Multi-pass membrane protein</topology>
    </subcellularLocation>
</comment>
<comment type="caution">
    <text evidence="7">The sequence shown here is derived from an EMBL/GenBank/DDBJ whole genome shotgun (WGS) entry which is preliminary data.</text>
</comment>
<evidence type="ECO:0000256" key="4">
    <source>
        <dbReference type="ARBA" id="ARBA00023136"/>
    </source>
</evidence>
<feature type="domain" description="Sugar phosphate transporter" evidence="6">
    <location>
        <begin position="14"/>
        <end position="279"/>
    </location>
</feature>
<feature type="transmembrane region" description="Helical" evidence="5">
    <location>
        <begin position="50"/>
        <end position="71"/>
    </location>
</feature>
<evidence type="ECO:0000256" key="2">
    <source>
        <dbReference type="ARBA" id="ARBA00022692"/>
    </source>
</evidence>
<dbReference type="GO" id="GO:0016020">
    <property type="term" value="C:membrane"/>
    <property type="evidence" value="ECO:0007669"/>
    <property type="project" value="UniProtKB-SubCell"/>
</dbReference>
<proteinExistence type="predicted"/>
<accession>A0AAV7IYW9</accession>
<keyword evidence="4 5" id="KW-0472">Membrane</keyword>
<feature type="transmembrane region" description="Helical" evidence="5">
    <location>
        <begin position="240"/>
        <end position="260"/>
    </location>
</feature>
<feature type="transmembrane region" description="Helical" evidence="5">
    <location>
        <begin position="12"/>
        <end position="30"/>
    </location>
</feature>
<evidence type="ECO:0000256" key="1">
    <source>
        <dbReference type="ARBA" id="ARBA00004141"/>
    </source>
</evidence>
<evidence type="ECO:0000259" key="6">
    <source>
        <dbReference type="Pfam" id="PF03151"/>
    </source>
</evidence>
<feature type="transmembrane region" description="Helical" evidence="5">
    <location>
        <begin position="201"/>
        <end position="220"/>
    </location>
</feature>
<keyword evidence="2 5" id="KW-0812">Transmembrane</keyword>
<sequence length="337" mass="38059">MLPNDTLLSKYIKIFTVVCIYWVVSILTVFVNKTLLSSKYLSLDAPMFVTWFQCLTSVTICFVLSKLAKLFPSAISFPDGNPYTINNIKKILPLSILFTSMIASNNLCLKYVGVAFYYIGRSLTTVFNVMFTYFLLGQKTSFGCIICCGAIVGGFWLGVDQENIAGSLSIIGTFFGVLGSLSLSLYSIYTKRILPLVNQEIWLLSYYNNAYSIFLFIPLMAYNDEFKTLLNYEKLGELDFWLQMLVGGLCGFAIGYVTTLQIQVTSPLTHNISGTAKACAQTVLASYWYNESRQWLWWLSNFIVLGASAIYARLKQIDMDKSHKKDQVLLPYKKEDS</sequence>
<feature type="transmembrane region" description="Helical" evidence="5">
    <location>
        <begin position="91"/>
        <end position="109"/>
    </location>
</feature>
<dbReference type="PANTHER" id="PTHR11132">
    <property type="entry name" value="SOLUTE CARRIER FAMILY 35"/>
    <property type="match status" value="1"/>
</dbReference>
<dbReference type="InterPro" id="IPR004853">
    <property type="entry name" value="Sugar_P_trans_dom"/>
</dbReference>
<dbReference type="InterPro" id="IPR050186">
    <property type="entry name" value="TPT_transporter"/>
</dbReference>
<evidence type="ECO:0000313" key="8">
    <source>
        <dbReference type="Proteomes" id="UP000826195"/>
    </source>
</evidence>
<feature type="transmembrane region" description="Helical" evidence="5">
    <location>
        <begin position="142"/>
        <end position="159"/>
    </location>
</feature>
<dbReference type="EMBL" id="JAHXZJ010000374">
    <property type="protein sequence ID" value="KAH0560609.1"/>
    <property type="molecule type" value="Genomic_DNA"/>
</dbReference>
<dbReference type="Proteomes" id="UP000826195">
    <property type="component" value="Unassembled WGS sequence"/>
</dbReference>
<dbReference type="Pfam" id="PF03151">
    <property type="entry name" value="TPT"/>
    <property type="match status" value="1"/>
</dbReference>
<dbReference type="AlphaFoldDB" id="A0AAV7IYW9"/>
<organism evidence="7 8">
    <name type="scientific">Cotesia glomerata</name>
    <name type="common">Lepidopteran parasitic wasp</name>
    <name type="synonym">Apanteles glomeratus</name>
    <dbReference type="NCBI Taxonomy" id="32391"/>
    <lineage>
        <taxon>Eukaryota</taxon>
        <taxon>Metazoa</taxon>
        <taxon>Ecdysozoa</taxon>
        <taxon>Arthropoda</taxon>
        <taxon>Hexapoda</taxon>
        <taxon>Insecta</taxon>
        <taxon>Pterygota</taxon>
        <taxon>Neoptera</taxon>
        <taxon>Endopterygota</taxon>
        <taxon>Hymenoptera</taxon>
        <taxon>Apocrita</taxon>
        <taxon>Ichneumonoidea</taxon>
        <taxon>Braconidae</taxon>
        <taxon>Microgastrinae</taxon>
        <taxon>Cotesia</taxon>
    </lineage>
</organism>
<reference evidence="7 8" key="1">
    <citation type="journal article" date="2021" name="J. Hered.">
        <title>A chromosome-level genome assembly of the parasitoid wasp, Cotesia glomerata (Hymenoptera: Braconidae).</title>
        <authorList>
            <person name="Pinto B.J."/>
            <person name="Weis J.J."/>
            <person name="Gamble T."/>
            <person name="Ode P.J."/>
            <person name="Paul R."/>
            <person name="Zaspel J.M."/>
        </authorList>
    </citation>
    <scope>NUCLEOTIDE SEQUENCE [LARGE SCALE GENOMIC DNA]</scope>
    <source>
        <strain evidence="7">CgM1</strain>
    </source>
</reference>
<evidence type="ECO:0000256" key="3">
    <source>
        <dbReference type="ARBA" id="ARBA00022989"/>
    </source>
</evidence>